<dbReference type="Proteomes" id="UP000474778">
    <property type="component" value="Unassembled WGS sequence"/>
</dbReference>
<dbReference type="GO" id="GO:0006310">
    <property type="term" value="P:DNA recombination"/>
    <property type="evidence" value="ECO:0007669"/>
    <property type="project" value="UniProtKB-KW"/>
</dbReference>
<dbReference type="AlphaFoldDB" id="A0A6L7HYK3"/>
<dbReference type="InterPro" id="IPR011010">
    <property type="entry name" value="DNA_brk_join_enz"/>
</dbReference>
<dbReference type="EMBL" id="WRPA01000010">
    <property type="protein sequence ID" value="MXR69345.1"/>
    <property type="molecule type" value="Genomic_DNA"/>
</dbReference>
<dbReference type="GO" id="GO:0015074">
    <property type="term" value="P:DNA integration"/>
    <property type="evidence" value="ECO:0007669"/>
    <property type="project" value="InterPro"/>
</dbReference>
<gene>
    <name evidence="3" type="ORF">GNT65_11740</name>
</gene>
<dbReference type="RefSeq" id="WP_160796423.1">
    <property type="nucleotide sequence ID" value="NZ_WRPA01000010.1"/>
</dbReference>
<reference evidence="3 4" key="1">
    <citation type="submission" date="2019-12" db="EMBL/GenBank/DDBJ databases">
        <title>Shewanella insulae sp. nov., isolated from a tidal flat.</title>
        <authorList>
            <person name="Yoon J.-H."/>
        </authorList>
    </citation>
    <scope>NUCLEOTIDE SEQUENCE [LARGE SCALE GENOMIC DNA]</scope>
    <source>
        <strain evidence="3 4">JBTF-M18</strain>
    </source>
</reference>
<dbReference type="InterPro" id="IPR010998">
    <property type="entry name" value="Integrase_recombinase_N"/>
</dbReference>
<evidence type="ECO:0000256" key="2">
    <source>
        <dbReference type="ARBA" id="ARBA00023172"/>
    </source>
</evidence>
<sequence>MVRPKNKANKNLPAYLRYEVNTRTYRLTLINGKRKSIGKNKDQAIQIAIEYNRIARPTTGLMVDDLIKHSGEIKVEQLSFAQHVDQLLELIITEESPSKQLRDTMMNDANRVKEFFNDIATQDITLKHVHDYLNCYHGNSSANVHNRKLSFLQKLFNYAIDQSLMLENPAKRKMKKRNKAEKQRQRLSVDAYQAIHAAAPPWLQIAMELALQSAQGRLETSRIKYRINKPKEGQCGCQWWPEPIDGIYGTLFIHRQKVEDKEASHVAIPIGQVLKEIIERSRDGVVCPYVVHRVPDRNNEQSSLTDHRFQVDPNYLSRSFSDVRDELGLFDHLEMEQRPTFHEIRALAARKFFDMGIDPQARLAHTDSQSTKLYVENHLEWTEVPHAEIKLAN</sequence>
<accession>A0A6L7HYK3</accession>
<comment type="caution">
    <text evidence="3">The sequence shown here is derived from an EMBL/GenBank/DDBJ whole genome shotgun (WGS) entry which is preliminary data.</text>
</comment>
<organism evidence="3 4">
    <name type="scientific">Shewanella insulae</name>
    <dbReference type="NCBI Taxonomy" id="2681496"/>
    <lineage>
        <taxon>Bacteria</taxon>
        <taxon>Pseudomonadati</taxon>
        <taxon>Pseudomonadota</taxon>
        <taxon>Gammaproteobacteria</taxon>
        <taxon>Alteromonadales</taxon>
        <taxon>Shewanellaceae</taxon>
        <taxon>Shewanella</taxon>
    </lineage>
</organism>
<evidence type="ECO:0000256" key="1">
    <source>
        <dbReference type="ARBA" id="ARBA00023125"/>
    </source>
</evidence>
<dbReference type="Gene3D" id="1.10.150.130">
    <property type="match status" value="1"/>
</dbReference>
<keyword evidence="2" id="KW-0233">DNA recombination</keyword>
<proteinExistence type="predicted"/>
<name>A0A6L7HYK3_9GAMM</name>
<keyword evidence="1" id="KW-0238">DNA-binding</keyword>
<keyword evidence="4" id="KW-1185">Reference proteome</keyword>
<dbReference type="GO" id="GO:0003677">
    <property type="term" value="F:DNA binding"/>
    <property type="evidence" value="ECO:0007669"/>
    <property type="project" value="UniProtKB-KW"/>
</dbReference>
<dbReference type="InterPro" id="IPR013762">
    <property type="entry name" value="Integrase-like_cat_sf"/>
</dbReference>
<evidence type="ECO:0000313" key="3">
    <source>
        <dbReference type="EMBL" id="MXR69345.1"/>
    </source>
</evidence>
<dbReference type="Gene3D" id="1.10.443.10">
    <property type="entry name" value="Intergrase catalytic core"/>
    <property type="match status" value="1"/>
</dbReference>
<dbReference type="SUPFAM" id="SSF56349">
    <property type="entry name" value="DNA breaking-rejoining enzymes"/>
    <property type="match status" value="1"/>
</dbReference>
<dbReference type="Gene3D" id="3.30.160.60">
    <property type="entry name" value="Classic Zinc Finger"/>
    <property type="match status" value="1"/>
</dbReference>
<evidence type="ECO:0000313" key="4">
    <source>
        <dbReference type="Proteomes" id="UP000474778"/>
    </source>
</evidence>
<protein>
    <submittedName>
        <fullName evidence="3">Recombinase</fullName>
    </submittedName>
</protein>